<keyword evidence="6 11" id="KW-0418">Kinase</keyword>
<feature type="transmembrane region" description="Helical" evidence="9">
    <location>
        <begin position="166"/>
        <end position="187"/>
    </location>
</feature>
<dbReference type="GO" id="GO:0046983">
    <property type="term" value="F:protein dimerization activity"/>
    <property type="evidence" value="ECO:0007669"/>
    <property type="project" value="InterPro"/>
</dbReference>
<proteinExistence type="predicted"/>
<sequence length="418" mass="45617">MAVPSPLARRSRTASTVRRSRTTFTPHLAVASLTRHLRTIPKTDLLIGLGVVALGTLEAFTVATEYGAAETPELWWIGQAVVTGALVWFRRKTPVAVFILMILAQYVWHRQGYEHCQTWQLASLLIVFHTVAAELPLKPGLAWAVTGILVFDSGAVDHRWLPFDEVIFLTVVFGAAYLTGLAVHAYAARAERLAAHAVQLERDRERQAAEAVAQERVRIARELHDVVAHSVSMMVMQAGVLRRTGGGDEEMLLGIEQMGREAVDELRVMLGALRMPLDEAIPQPGLDLLSGTVSMLVSSGLEITFDVVGEPVRLPPGLDLSAYRIVQEALTNAVKHANESRIQITITYHADRVELEILDGGGGAPSELSTGNGLVGMRERAALFGGRFEAGPRPEGGFRVHASLPISHQEVFADERTK</sequence>
<dbReference type="SUPFAM" id="SSF55874">
    <property type="entry name" value="ATPase domain of HSP90 chaperone/DNA topoisomerase II/histidine kinase"/>
    <property type="match status" value="1"/>
</dbReference>
<dbReference type="CDD" id="cd16917">
    <property type="entry name" value="HATPase_UhpB-NarQ-NarX-like"/>
    <property type="match status" value="1"/>
</dbReference>
<dbReference type="InterPro" id="IPR036890">
    <property type="entry name" value="HATPase_C_sf"/>
</dbReference>
<dbReference type="GO" id="GO:0005524">
    <property type="term" value="F:ATP binding"/>
    <property type="evidence" value="ECO:0007669"/>
    <property type="project" value="UniProtKB-KW"/>
</dbReference>
<keyword evidence="3" id="KW-0597">Phosphoprotein</keyword>
<evidence type="ECO:0000259" key="10">
    <source>
        <dbReference type="PROSITE" id="PS50109"/>
    </source>
</evidence>
<feature type="transmembrane region" description="Helical" evidence="9">
    <location>
        <begin position="121"/>
        <end position="146"/>
    </location>
</feature>
<evidence type="ECO:0000256" key="2">
    <source>
        <dbReference type="ARBA" id="ARBA00012438"/>
    </source>
</evidence>
<evidence type="ECO:0000256" key="6">
    <source>
        <dbReference type="ARBA" id="ARBA00022777"/>
    </source>
</evidence>
<dbReference type="PROSITE" id="PS50109">
    <property type="entry name" value="HIS_KIN"/>
    <property type="match status" value="1"/>
</dbReference>
<dbReference type="Pfam" id="PF02518">
    <property type="entry name" value="HATPase_c"/>
    <property type="match status" value="1"/>
</dbReference>
<accession>A0A9W6MDX8</accession>
<keyword evidence="9" id="KW-1133">Transmembrane helix</keyword>
<dbReference type="PANTHER" id="PTHR24421">
    <property type="entry name" value="NITRATE/NITRITE SENSOR PROTEIN NARX-RELATED"/>
    <property type="match status" value="1"/>
</dbReference>
<dbReference type="EMBL" id="BSEV01000007">
    <property type="protein sequence ID" value="GLK10288.1"/>
    <property type="molecule type" value="Genomic_DNA"/>
</dbReference>
<feature type="domain" description="Histidine kinase" evidence="10">
    <location>
        <begin position="324"/>
        <end position="408"/>
    </location>
</feature>
<dbReference type="Proteomes" id="UP001143474">
    <property type="component" value="Unassembled WGS sequence"/>
</dbReference>
<dbReference type="InterPro" id="IPR005467">
    <property type="entry name" value="His_kinase_dom"/>
</dbReference>
<gene>
    <name evidence="11" type="ORF">GCM10017600_36940</name>
</gene>
<evidence type="ECO:0000313" key="12">
    <source>
        <dbReference type="Proteomes" id="UP001143474"/>
    </source>
</evidence>
<dbReference type="GO" id="GO:0016020">
    <property type="term" value="C:membrane"/>
    <property type="evidence" value="ECO:0007669"/>
    <property type="project" value="InterPro"/>
</dbReference>
<dbReference type="EC" id="2.7.13.3" evidence="2"/>
<protein>
    <recommendedName>
        <fullName evidence="2">histidine kinase</fullName>
        <ecNumber evidence="2">2.7.13.3</ecNumber>
    </recommendedName>
</protein>
<keyword evidence="4" id="KW-0808">Transferase</keyword>
<keyword evidence="7" id="KW-0067">ATP-binding</keyword>
<evidence type="ECO:0000256" key="5">
    <source>
        <dbReference type="ARBA" id="ARBA00022741"/>
    </source>
</evidence>
<feature type="transmembrane region" description="Helical" evidence="9">
    <location>
        <begin position="88"/>
        <end position="109"/>
    </location>
</feature>
<organism evidence="11 12">
    <name type="scientific">Streptosporangium carneum</name>
    <dbReference type="NCBI Taxonomy" id="47481"/>
    <lineage>
        <taxon>Bacteria</taxon>
        <taxon>Bacillati</taxon>
        <taxon>Actinomycetota</taxon>
        <taxon>Actinomycetes</taxon>
        <taxon>Streptosporangiales</taxon>
        <taxon>Streptosporangiaceae</taxon>
        <taxon>Streptosporangium</taxon>
    </lineage>
</organism>
<dbReference type="InterPro" id="IPR011712">
    <property type="entry name" value="Sig_transdc_His_kin_sub3_dim/P"/>
</dbReference>
<evidence type="ECO:0000256" key="7">
    <source>
        <dbReference type="ARBA" id="ARBA00022840"/>
    </source>
</evidence>
<dbReference type="Gene3D" id="3.30.565.10">
    <property type="entry name" value="Histidine kinase-like ATPase, C-terminal domain"/>
    <property type="match status" value="1"/>
</dbReference>
<evidence type="ECO:0000256" key="9">
    <source>
        <dbReference type="SAM" id="Phobius"/>
    </source>
</evidence>
<comment type="caution">
    <text evidence="11">The sequence shown here is derived from an EMBL/GenBank/DDBJ whole genome shotgun (WGS) entry which is preliminary data.</text>
</comment>
<evidence type="ECO:0000256" key="8">
    <source>
        <dbReference type="ARBA" id="ARBA00023012"/>
    </source>
</evidence>
<dbReference type="AlphaFoldDB" id="A0A9W6MDX8"/>
<dbReference type="GO" id="GO:0000155">
    <property type="term" value="F:phosphorelay sensor kinase activity"/>
    <property type="evidence" value="ECO:0007669"/>
    <property type="project" value="InterPro"/>
</dbReference>
<keyword evidence="9" id="KW-0812">Transmembrane</keyword>
<keyword evidence="8" id="KW-0902">Two-component regulatory system</keyword>
<name>A0A9W6MDX8_9ACTN</name>
<evidence type="ECO:0000313" key="11">
    <source>
        <dbReference type="EMBL" id="GLK10288.1"/>
    </source>
</evidence>
<dbReference type="SMART" id="SM00387">
    <property type="entry name" value="HATPase_c"/>
    <property type="match status" value="1"/>
</dbReference>
<keyword evidence="5" id="KW-0547">Nucleotide-binding</keyword>
<evidence type="ECO:0000256" key="1">
    <source>
        <dbReference type="ARBA" id="ARBA00000085"/>
    </source>
</evidence>
<dbReference type="InterPro" id="IPR050482">
    <property type="entry name" value="Sensor_HK_TwoCompSys"/>
</dbReference>
<dbReference type="PANTHER" id="PTHR24421:SF10">
    <property type="entry name" value="NITRATE_NITRITE SENSOR PROTEIN NARQ"/>
    <property type="match status" value="1"/>
</dbReference>
<dbReference type="RefSeq" id="WP_271218715.1">
    <property type="nucleotide sequence ID" value="NZ_BAAAVD010000042.1"/>
</dbReference>
<evidence type="ECO:0000256" key="4">
    <source>
        <dbReference type="ARBA" id="ARBA00022679"/>
    </source>
</evidence>
<reference evidence="11" key="2">
    <citation type="submission" date="2023-01" db="EMBL/GenBank/DDBJ databases">
        <authorList>
            <person name="Sun Q."/>
            <person name="Evtushenko L."/>
        </authorList>
    </citation>
    <scope>NUCLEOTIDE SEQUENCE</scope>
    <source>
        <strain evidence="11">VKM Ac-2007</strain>
    </source>
</reference>
<dbReference type="Gene3D" id="1.20.5.1930">
    <property type="match status" value="1"/>
</dbReference>
<feature type="transmembrane region" description="Helical" evidence="9">
    <location>
        <begin position="45"/>
        <end position="68"/>
    </location>
</feature>
<dbReference type="InterPro" id="IPR003594">
    <property type="entry name" value="HATPase_dom"/>
</dbReference>
<keyword evidence="12" id="KW-1185">Reference proteome</keyword>
<evidence type="ECO:0000256" key="3">
    <source>
        <dbReference type="ARBA" id="ARBA00022553"/>
    </source>
</evidence>
<keyword evidence="9" id="KW-0472">Membrane</keyword>
<comment type="catalytic activity">
    <reaction evidence="1">
        <text>ATP + protein L-histidine = ADP + protein N-phospho-L-histidine.</text>
        <dbReference type="EC" id="2.7.13.3"/>
    </reaction>
</comment>
<reference evidence="11" key="1">
    <citation type="journal article" date="2014" name="Int. J. Syst. Evol. Microbiol.">
        <title>Complete genome sequence of Corynebacterium casei LMG S-19264T (=DSM 44701T), isolated from a smear-ripened cheese.</title>
        <authorList>
            <consortium name="US DOE Joint Genome Institute (JGI-PGF)"/>
            <person name="Walter F."/>
            <person name="Albersmeier A."/>
            <person name="Kalinowski J."/>
            <person name="Ruckert C."/>
        </authorList>
    </citation>
    <scope>NUCLEOTIDE SEQUENCE</scope>
    <source>
        <strain evidence="11">VKM Ac-2007</strain>
    </source>
</reference>
<dbReference type="Pfam" id="PF07730">
    <property type="entry name" value="HisKA_3"/>
    <property type="match status" value="1"/>
</dbReference>